<reference evidence="1" key="1">
    <citation type="journal article" date="2015" name="Nature">
        <title>Complex archaea that bridge the gap between prokaryotes and eukaryotes.</title>
        <authorList>
            <person name="Spang A."/>
            <person name="Saw J.H."/>
            <person name="Jorgensen S.L."/>
            <person name="Zaremba-Niedzwiedzka K."/>
            <person name="Martijn J."/>
            <person name="Lind A.E."/>
            <person name="van Eijk R."/>
            <person name="Schleper C."/>
            <person name="Guy L."/>
            <person name="Ettema T.J."/>
        </authorList>
    </citation>
    <scope>NUCLEOTIDE SEQUENCE</scope>
</reference>
<dbReference type="AlphaFoldDB" id="A0A0F8XT01"/>
<accession>A0A0F8XT01</accession>
<proteinExistence type="predicted"/>
<gene>
    <name evidence="1" type="ORF">LCGC14_2905960</name>
</gene>
<organism evidence="1">
    <name type="scientific">marine sediment metagenome</name>
    <dbReference type="NCBI Taxonomy" id="412755"/>
    <lineage>
        <taxon>unclassified sequences</taxon>
        <taxon>metagenomes</taxon>
        <taxon>ecological metagenomes</taxon>
    </lineage>
</organism>
<sequence length="108" mass="12483">MVILKHIPNGIEGIIAYYGDPQETNWFKDNIVVCHLPFSLRQSWNGVRVDRFHVHKFVMAAMRDALLEIEEYAGIVFLRQHNLDMWGGVYNDRNKRGSNIPSIHSFGA</sequence>
<dbReference type="EMBL" id="LAZR01057352">
    <property type="protein sequence ID" value="KKK72232.1"/>
    <property type="molecule type" value="Genomic_DNA"/>
</dbReference>
<feature type="non-terminal residue" evidence="1">
    <location>
        <position position="108"/>
    </location>
</feature>
<name>A0A0F8XT01_9ZZZZ</name>
<comment type="caution">
    <text evidence="1">The sequence shown here is derived from an EMBL/GenBank/DDBJ whole genome shotgun (WGS) entry which is preliminary data.</text>
</comment>
<evidence type="ECO:0000313" key="1">
    <source>
        <dbReference type="EMBL" id="KKK72232.1"/>
    </source>
</evidence>
<protein>
    <submittedName>
        <fullName evidence="1">Uncharacterized protein</fullName>
    </submittedName>
</protein>